<organism evidence="2 3">
    <name type="scientific">Elsinoe batatas</name>
    <dbReference type="NCBI Taxonomy" id="2601811"/>
    <lineage>
        <taxon>Eukaryota</taxon>
        <taxon>Fungi</taxon>
        <taxon>Dikarya</taxon>
        <taxon>Ascomycota</taxon>
        <taxon>Pezizomycotina</taxon>
        <taxon>Dothideomycetes</taxon>
        <taxon>Dothideomycetidae</taxon>
        <taxon>Myriangiales</taxon>
        <taxon>Elsinoaceae</taxon>
        <taxon>Elsinoe</taxon>
    </lineage>
</organism>
<protein>
    <submittedName>
        <fullName evidence="2">Uncharacterized protein</fullName>
    </submittedName>
</protein>
<evidence type="ECO:0000256" key="1">
    <source>
        <dbReference type="SAM" id="MobiDB-lite"/>
    </source>
</evidence>
<reference evidence="2" key="1">
    <citation type="submission" date="2021-07" db="EMBL/GenBank/DDBJ databases">
        <title>Elsinoe batatas strain:CRI-CJ2 Genome sequencing and assembly.</title>
        <authorList>
            <person name="Huang L."/>
        </authorList>
    </citation>
    <scope>NUCLEOTIDE SEQUENCE</scope>
    <source>
        <strain evidence="2">CRI-CJ2</strain>
    </source>
</reference>
<feature type="compositionally biased region" description="Polar residues" evidence="1">
    <location>
        <begin position="69"/>
        <end position="87"/>
    </location>
</feature>
<proteinExistence type="predicted"/>
<dbReference type="Proteomes" id="UP000809789">
    <property type="component" value="Unassembled WGS sequence"/>
</dbReference>
<sequence>MVLLDEKDYNERYGWMKKAHPKPPKSGSKIKSHFSLMRSSHRSQGSTRSSQNRVSAADRAAHVEKALAQTKTADATVKGASTASKKT</sequence>
<gene>
    <name evidence="2" type="ORF">KVT40_002493</name>
</gene>
<comment type="caution">
    <text evidence="2">The sequence shown here is derived from an EMBL/GenBank/DDBJ whole genome shotgun (WGS) entry which is preliminary data.</text>
</comment>
<dbReference type="AlphaFoldDB" id="A0A8K0LAD9"/>
<feature type="compositionally biased region" description="Basic residues" evidence="1">
    <location>
        <begin position="15"/>
        <end position="32"/>
    </location>
</feature>
<evidence type="ECO:0000313" key="2">
    <source>
        <dbReference type="EMBL" id="KAG8628628.1"/>
    </source>
</evidence>
<keyword evidence="3" id="KW-1185">Reference proteome</keyword>
<feature type="region of interest" description="Disordered" evidence="1">
    <location>
        <begin position="15"/>
        <end position="87"/>
    </location>
</feature>
<accession>A0A8K0LAD9</accession>
<name>A0A8K0LAD9_9PEZI</name>
<dbReference type="EMBL" id="JAESVG020000003">
    <property type="protein sequence ID" value="KAG8628628.1"/>
    <property type="molecule type" value="Genomic_DNA"/>
</dbReference>
<evidence type="ECO:0000313" key="3">
    <source>
        <dbReference type="Proteomes" id="UP000809789"/>
    </source>
</evidence>